<dbReference type="PANTHER" id="PTHR43158:SF7">
    <property type="entry name" value="ABC TRANSPORTER, ATP-BINDING PROTEIN"/>
    <property type="match status" value="1"/>
</dbReference>
<feature type="domain" description="ABC transporter" evidence="3">
    <location>
        <begin position="2"/>
        <end position="204"/>
    </location>
</feature>
<dbReference type="SMART" id="SM00382">
    <property type="entry name" value="AAA"/>
    <property type="match status" value="1"/>
</dbReference>
<evidence type="ECO:0000259" key="3">
    <source>
        <dbReference type="PROSITE" id="PS50893"/>
    </source>
</evidence>
<gene>
    <name evidence="4" type="ORF">PL11_005820</name>
</gene>
<organism evidence="4 5">
    <name type="scientific">Lentilactobacillus curieae</name>
    <dbReference type="NCBI Taxonomy" id="1138822"/>
    <lineage>
        <taxon>Bacteria</taxon>
        <taxon>Bacillati</taxon>
        <taxon>Bacillota</taxon>
        <taxon>Bacilli</taxon>
        <taxon>Lactobacillales</taxon>
        <taxon>Lactobacillaceae</taxon>
        <taxon>Lentilactobacillus</taxon>
    </lineage>
</organism>
<dbReference type="InterPro" id="IPR003593">
    <property type="entry name" value="AAA+_ATPase"/>
</dbReference>
<dbReference type="PANTHER" id="PTHR43158">
    <property type="entry name" value="SKFA PEPTIDE EXPORT ATP-BINDING PROTEIN SKFE"/>
    <property type="match status" value="1"/>
</dbReference>
<keyword evidence="5" id="KW-1185">Reference proteome</keyword>
<keyword evidence="1" id="KW-0547">Nucleotide-binding</keyword>
<dbReference type="eggNOG" id="COG1131">
    <property type="taxonomic scope" value="Bacteria"/>
</dbReference>
<evidence type="ECO:0000313" key="5">
    <source>
        <dbReference type="Proteomes" id="UP000030361"/>
    </source>
</evidence>
<dbReference type="GO" id="GO:0005524">
    <property type="term" value="F:ATP binding"/>
    <property type="evidence" value="ECO:0007669"/>
    <property type="project" value="UniProtKB-KW"/>
</dbReference>
<name>A0A1S6QL53_9LACO</name>
<keyword evidence="2 4" id="KW-0067">ATP-binding</keyword>
<proteinExistence type="predicted"/>
<dbReference type="AlphaFoldDB" id="A0A1S6QL53"/>
<protein>
    <submittedName>
        <fullName evidence="4">Peptide ABC transporter ATP-binding protein</fullName>
    </submittedName>
</protein>
<dbReference type="PROSITE" id="PS50893">
    <property type="entry name" value="ABC_TRANSPORTER_2"/>
    <property type="match status" value="1"/>
</dbReference>
<dbReference type="EMBL" id="CP018906">
    <property type="protein sequence ID" value="AQW22336.1"/>
    <property type="molecule type" value="Genomic_DNA"/>
</dbReference>
<dbReference type="InterPro" id="IPR003439">
    <property type="entry name" value="ABC_transporter-like_ATP-bd"/>
</dbReference>
<accession>A0A1S6QL53</accession>
<dbReference type="InterPro" id="IPR027417">
    <property type="entry name" value="P-loop_NTPase"/>
</dbReference>
<dbReference type="KEGG" id="lcu:PL11_005820"/>
<dbReference type="InterPro" id="IPR017871">
    <property type="entry name" value="ABC_transporter-like_CS"/>
</dbReference>
<dbReference type="OrthoDB" id="2365508at2"/>
<dbReference type="SUPFAM" id="SSF52540">
    <property type="entry name" value="P-loop containing nucleoside triphosphate hydrolases"/>
    <property type="match status" value="1"/>
</dbReference>
<dbReference type="GO" id="GO:0016887">
    <property type="term" value="F:ATP hydrolysis activity"/>
    <property type="evidence" value="ECO:0007669"/>
    <property type="project" value="InterPro"/>
</dbReference>
<dbReference type="Gene3D" id="3.40.50.300">
    <property type="entry name" value="P-loop containing nucleotide triphosphate hydrolases"/>
    <property type="match status" value="1"/>
</dbReference>
<dbReference type="Pfam" id="PF00005">
    <property type="entry name" value="ABC_tran"/>
    <property type="match status" value="1"/>
</dbReference>
<evidence type="ECO:0000256" key="1">
    <source>
        <dbReference type="ARBA" id="ARBA00022741"/>
    </source>
</evidence>
<evidence type="ECO:0000256" key="2">
    <source>
        <dbReference type="ARBA" id="ARBA00022840"/>
    </source>
</evidence>
<dbReference type="Proteomes" id="UP000030361">
    <property type="component" value="Chromosome"/>
</dbReference>
<reference evidence="4 5" key="1">
    <citation type="journal article" date="2015" name="Genome Announc.">
        <title>Genome Sequence of Lactobacillus curieae CCTCC M 2011381T, a Novel Producer of Gamma-aminobutyric Acid.</title>
        <authorList>
            <person name="Wang Y."/>
            <person name="Wang Y."/>
            <person name="Lang C."/>
            <person name="Wei D."/>
            <person name="Xu P."/>
            <person name="Xie J."/>
        </authorList>
    </citation>
    <scope>NUCLEOTIDE SEQUENCE [LARGE SCALE GENOMIC DNA]</scope>
    <source>
        <strain evidence="4 5">CCTCC M 2011381</strain>
    </source>
</reference>
<dbReference type="PROSITE" id="PS00211">
    <property type="entry name" value="ABC_TRANSPORTER_1"/>
    <property type="match status" value="1"/>
</dbReference>
<sequence length="205" mass="24356">MLHIKNLSIQLRHPILSKFNYQFAQGQLYLIIATNGTGKTTFFRTLTNLIKREQGEISFNQKSFEHSKHHIFFYESSDWFDGNLSALDYLKFVKRQWHSTREIKEVVKFWGMEEYVKVPIKKYSLGMKQRLLIAMYFISNADYLIMDEITNGLDEDSRSLLYEKLRISTREENKCIIISSHYRTDMNPIADHVLELKNQVMKEVD</sequence>
<evidence type="ECO:0000313" key="4">
    <source>
        <dbReference type="EMBL" id="AQW22336.1"/>
    </source>
</evidence>